<evidence type="ECO:0000256" key="5">
    <source>
        <dbReference type="ARBA" id="ARBA00022927"/>
    </source>
</evidence>
<feature type="compositionally biased region" description="Acidic residues" evidence="8">
    <location>
        <begin position="517"/>
        <end position="540"/>
    </location>
</feature>
<dbReference type="Pfam" id="PF21192">
    <property type="entry name" value="OB_NMD3"/>
    <property type="match status" value="1"/>
</dbReference>
<dbReference type="InterPro" id="IPR039768">
    <property type="entry name" value="Nmd3"/>
</dbReference>
<comment type="similarity">
    <text evidence="1 7">Belongs to the NMD3 family.</text>
</comment>
<evidence type="ECO:0000313" key="12">
    <source>
        <dbReference type="EMBL" id="CAD8240479.1"/>
    </source>
</evidence>
<feature type="region of interest" description="Disordered" evidence="8">
    <location>
        <begin position="504"/>
        <end position="570"/>
    </location>
</feature>
<dbReference type="GO" id="GO:0005737">
    <property type="term" value="C:cytoplasm"/>
    <property type="evidence" value="ECO:0007669"/>
    <property type="project" value="UniProtKB-SubCell"/>
</dbReference>
<feature type="domain" description="Nmd3 N-terminal" evidence="9">
    <location>
        <begin position="25"/>
        <end position="255"/>
    </location>
</feature>
<evidence type="ECO:0000256" key="2">
    <source>
        <dbReference type="ARBA" id="ARBA00017035"/>
    </source>
</evidence>
<feature type="compositionally biased region" description="Gly residues" evidence="8">
    <location>
        <begin position="506"/>
        <end position="515"/>
    </location>
</feature>
<feature type="region of interest" description="Disordered" evidence="8">
    <location>
        <begin position="422"/>
        <end position="477"/>
    </location>
</feature>
<protein>
    <recommendedName>
        <fullName evidence="2 7">60S ribosomal export protein NMD3</fullName>
    </recommendedName>
</protein>
<keyword evidence="4 7" id="KW-0963">Cytoplasm</keyword>
<evidence type="ECO:0000256" key="4">
    <source>
        <dbReference type="ARBA" id="ARBA00022490"/>
    </source>
</evidence>
<evidence type="ECO:0000259" key="10">
    <source>
        <dbReference type="Pfam" id="PF21192"/>
    </source>
</evidence>
<evidence type="ECO:0000256" key="1">
    <source>
        <dbReference type="ARBA" id="ARBA00009794"/>
    </source>
</evidence>
<feature type="domain" description="60S ribosomal export protein NMD3 OB-fold" evidence="10">
    <location>
        <begin position="322"/>
        <end position="414"/>
    </location>
</feature>
<dbReference type="Pfam" id="PF04981">
    <property type="entry name" value="NMD3"/>
    <property type="match status" value="1"/>
</dbReference>
<dbReference type="GO" id="GO:0043023">
    <property type="term" value="F:ribosomal large subunit binding"/>
    <property type="evidence" value="ECO:0007669"/>
    <property type="project" value="InterPro"/>
</dbReference>
<dbReference type="PANTHER" id="PTHR12746">
    <property type="entry name" value="NONSENSE-MEDIATED MRNA DECAY PROTEIN 3"/>
    <property type="match status" value="1"/>
</dbReference>
<keyword evidence="5 7" id="KW-0653">Protein transport</keyword>
<keyword evidence="3 7" id="KW-0813">Transport</keyword>
<comment type="function">
    <text evidence="7">Acts as an adapter for the XPO1/CRM1-mediated export of the 60S ribosomal subunit.</text>
</comment>
<evidence type="ECO:0000259" key="9">
    <source>
        <dbReference type="Pfam" id="PF04981"/>
    </source>
</evidence>
<evidence type="ECO:0000256" key="7">
    <source>
        <dbReference type="RuleBase" id="RU364108"/>
    </source>
</evidence>
<dbReference type="InterPro" id="IPR048898">
    <property type="entry name" value="OB_NMD3"/>
</dbReference>
<name>A0A7R9TN85_9VIRI</name>
<gene>
    <name evidence="12" type="ORF">PCOL08062_LOCUS6640</name>
</gene>
<dbReference type="InterPro" id="IPR007064">
    <property type="entry name" value="Nmd3_N"/>
</dbReference>
<comment type="subcellular location">
    <subcellularLocation>
        <location evidence="7">Cytoplasm</location>
    </subcellularLocation>
    <subcellularLocation>
        <location evidence="7">Nucleus</location>
    </subcellularLocation>
</comment>
<evidence type="ECO:0000256" key="3">
    <source>
        <dbReference type="ARBA" id="ARBA00022448"/>
    </source>
</evidence>
<dbReference type="Pfam" id="PF21193">
    <property type="entry name" value="NMD_SH3"/>
    <property type="match status" value="1"/>
</dbReference>
<feature type="domain" description="60S ribosomal export protein NMD3 SH3" evidence="11">
    <location>
        <begin position="259"/>
        <end position="301"/>
    </location>
</feature>
<dbReference type="GO" id="GO:0000055">
    <property type="term" value="P:ribosomal large subunit export from nucleus"/>
    <property type="evidence" value="ECO:0007669"/>
    <property type="project" value="TreeGrafter"/>
</dbReference>
<feature type="compositionally biased region" description="Gly residues" evidence="8">
    <location>
        <begin position="552"/>
        <end position="570"/>
    </location>
</feature>
<dbReference type="AlphaFoldDB" id="A0A7R9TN85"/>
<proteinExistence type="inferred from homology"/>
<organism evidence="12">
    <name type="scientific">Prasinoderma coloniale</name>
    <dbReference type="NCBI Taxonomy" id="156133"/>
    <lineage>
        <taxon>Eukaryota</taxon>
        <taxon>Viridiplantae</taxon>
        <taxon>Prasinodermophyta</taxon>
        <taxon>Prasinodermophyceae</taxon>
        <taxon>Prasinodermales</taxon>
        <taxon>Prasinodermaceae</taxon>
        <taxon>Prasinoderma</taxon>
    </lineage>
</organism>
<accession>A0A7R9TN85</accession>
<evidence type="ECO:0000256" key="6">
    <source>
        <dbReference type="ARBA" id="ARBA00023242"/>
    </source>
</evidence>
<reference evidence="12" key="1">
    <citation type="submission" date="2021-01" db="EMBL/GenBank/DDBJ databases">
        <authorList>
            <person name="Corre E."/>
            <person name="Pelletier E."/>
            <person name="Niang G."/>
            <person name="Scheremetjew M."/>
            <person name="Finn R."/>
            <person name="Kale V."/>
            <person name="Holt S."/>
            <person name="Cochrane G."/>
            <person name="Meng A."/>
            <person name="Brown T."/>
            <person name="Cohen L."/>
        </authorList>
    </citation>
    <scope>NUCLEOTIDE SEQUENCE</scope>
    <source>
        <strain evidence="12">CCMP1413</strain>
    </source>
</reference>
<keyword evidence="6 7" id="KW-0539">Nucleus</keyword>
<dbReference type="PANTHER" id="PTHR12746:SF2">
    <property type="entry name" value="60S RIBOSOMAL EXPORT PROTEIN NMD3"/>
    <property type="match status" value="1"/>
</dbReference>
<evidence type="ECO:0000256" key="8">
    <source>
        <dbReference type="SAM" id="MobiDB-lite"/>
    </source>
</evidence>
<sequence>MDGGGLSHGPLGTFQASQTTGTILCCICGVGMPPNPTNMCVNCVRTQVDITKDIPRRCTVIYCSTCGKYLQPPKHWLRAELESKELLTFCVKRLKGLNKVKLVDAGFIWTEPHSKQLKVKVTVQDEVLNGAILQQSCVVDYTVVYNMCGECIRANANPDQWVASVQVRQKVSHKRTFLFLEQLILKHGADKHTINVKDNADGLDFFFKSKSHALSFVDFLTQVAPVKQGKDSKELVSHDEHTSNYRYKFTFYCEIAHPCKDDLVVFDRRQSRALGGFGPLALVTRVSNNLLFTDPSSLRQVWLDATQYWRSPIAVIQDSKQLVEYLVLDIECVRGDYGRPIANGPYVLADAEVVKVSEFGHTDGTMHVRTLLGSVLKPGDTALGYDLQSANYNTAEVDSYGGSIDLPDVVLVRKSYAEKRRRRKNRARPWQLKQLGNKGQMDTDEDAHGDGAEGAKNKSKSSRRQGAAEAAMEEQRQRDMERFMEELEEDPELRSRINLYRRSEGHAGGASGAGGAVDDDDYDDESDGDGVPEVPLEELLDSLTALNVSDASGGGGGPAPSGAGPGDMDM</sequence>
<feature type="compositionally biased region" description="Basic and acidic residues" evidence="8">
    <location>
        <begin position="446"/>
        <end position="456"/>
    </location>
</feature>
<dbReference type="GO" id="GO:0015031">
    <property type="term" value="P:protein transport"/>
    <property type="evidence" value="ECO:0007669"/>
    <property type="project" value="UniProtKB-KW"/>
</dbReference>
<dbReference type="InterPro" id="IPR048899">
    <property type="entry name" value="NMD_SH3"/>
</dbReference>
<dbReference type="EMBL" id="HBDZ01008680">
    <property type="protein sequence ID" value="CAD8240479.1"/>
    <property type="molecule type" value="Transcribed_RNA"/>
</dbReference>
<evidence type="ECO:0000259" key="11">
    <source>
        <dbReference type="Pfam" id="PF21193"/>
    </source>
</evidence>
<dbReference type="GO" id="GO:0005634">
    <property type="term" value="C:nucleus"/>
    <property type="evidence" value="ECO:0007669"/>
    <property type="project" value="UniProtKB-SubCell"/>
</dbReference>